<keyword evidence="2 6" id="KW-0689">Ribosomal protein</keyword>
<comment type="caution">
    <text evidence="10">The sequence shown here is derived from an EMBL/GenBank/DDBJ whole genome shotgun (WGS) entry which is preliminary data.</text>
</comment>
<protein>
    <recommendedName>
        <fullName evidence="4">Small ribosomal subunit protein uS5</fullName>
    </recommendedName>
    <alternativeName>
        <fullName evidence="5">30S ribosomal protein S5</fullName>
    </alternativeName>
</protein>
<gene>
    <name evidence="10" type="ORF">COU47_03845</name>
</gene>
<organism evidence="10 11">
    <name type="scientific">Candidatus Niyogibacteria bacterium CG10_big_fil_rev_8_21_14_0_10_46_36</name>
    <dbReference type="NCBI Taxonomy" id="1974726"/>
    <lineage>
        <taxon>Bacteria</taxon>
        <taxon>Candidatus Niyogiibacteriota</taxon>
    </lineage>
</organism>
<dbReference type="InterPro" id="IPR020568">
    <property type="entry name" value="Ribosomal_Su5_D2-typ_SF"/>
</dbReference>
<dbReference type="GO" id="GO:0006412">
    <property type="term" value="P:translation"/>
    <property type="evidence" value="ECO:0007669"/>
    <property type="project" value="InterPro"/>
</dbReference>
<dbReference type="GO" id="GO:0003723">
    <property type="term" value="F:RNA binding"/>
    <property type="evidence" value="ECO:0007669"/>
    <property type="project" value="InterPro"/>
</dbReference>
<dbReference type="FunFam" id="3.30.230.10:FF:000002">
    <property type="entry name" value="30S ribosomal protein S5"/>
    <property type="match status" value="1"/>
</dbReference>
<proteinExistence type="inferred from homology"/>
<dbReference type="InterPro" id="IPR005324">
    <property type="entry name" value="Ribosomal_uS5_C"/>
</dbReference>
<dbReference type="PANTHER" id="PTHR48277">
    <property type="entry name" value="MITOCHONDRIAL RIBOSOMAL PROTEIN S5"/>
    <property type="match status" value="1"/>
</dbReference>
<comment type="similarity">
    <text evidence="1 7">Belongs to the universal ribosomal protein uS5 family.</text>
</comment>
<dbReference type="EMBL" id="PFCO01000009">
    <property type="protein sequence ID" value="PIR69207.1"/>
    <property type="molecule type" value="Genomic_DNA"/>
</dbReference>
<dbReference type="Pfam" id="PF00333">
    <property type="entry name" value="Ribosomal_S5"/>
    <property type="match status" value="1"/>
</dbReference>
<evidence type="ECO:0000256" key="1">
    <source>
        <dbReference type="ARBA" id="ARBA00008945"/>
    </source>
</evidence>
<dbReference type="Gene3D" id="3.30.230.10">
    <property type="match status" value="1"/>
</dbReference>
<keyword evidence="3 6" id="KW-0687">Ribonucleoprotein</keyword>
<name>A0A2H0TCE8_9BACT</name>
<evidence type="ECO:0000313" key="10">
    <source>
        <dbReference type="EMBL" id="PIR69207.1"/>
    </source>
</evidence>
<evidence type="ECO:0000256" key="6">
    <source>
        <dbReference type="PROSITE-ProRule" id="PRU00268"/>
    </source>
</evidence>
<evidence type="ECO:0000256" key="7">
    <source>
        <dbReference type="RuleBase" id="RU003823"/>
    </source>
</evidence>
<dbReference type="Pfam" id="PF03719">
    <property type="entry name" value="Ribosomal_S5_C"/>
    <property type="match status" value="1"/>
</dbReference>
<dbReference type="SUPFAM" id="SSF54211">
    <property type="entry name" value="Ribosomal protein S5 domain 2-like"/>
    <property type="match status" value="1"/>
</dbReference>
<evidence type="ECO:0000256" key="5">
    <source>
        <dbReference type="ARBA" id="ARBA00035519"/>
    </source>
</evidence>
<evidence type="ECO:0000313" key="11">
    <source>
        <dbReference type="Proteomes" id="UP000231503"/>
    </source>
</evidence>
<accession>A0A2H0TCE8</accession>
<dbReference type="PROSITE" id="PS50881">
    <property type="entry name" value="S5_DSRBD"/>
    <property type="match status" value="1"/>
</dbReference>
<evidence type="ECO:0000256" key="8">
    <source>
        <dbReference type="SAM" id="MobiDB-lite"/>
    </source>
</evidence>
<dbReference type="GO" id="GO:0005840">
    <property type="term" value="C:ribosome"/>
    <property type="evidence" value="ECO:0007669"/>
    <property type="project" value="UniProtKB-KW"/>
</dbReference>
<dbReference type="GO" id="GO:0003735">
    <property type="term" value="F:structural constituent of ribosome"/>
    <property type="evidence" value="ECO:0007669"/>
    <property type="project" value="UniProtKB-UniRule"/>
</dbReference>
<evidence type="ECO:0000256" key="2">
    <source>
        <dbReference type="ARBA" id="ARBA00022980"/>
    </source>
</evidence>
<dbReference type="SUPFAM" id="SSF54768">
    <property type="entry name" value="dsRNA-binding domain-like"/>
    <property type="match status" value="1"/>
</dbReference>
<feature type="region of interest" description="Disordered" evidence="8">
    <location>
        <begin position="1"/>
        <end position="20"/>
    </location>
</feature>
<evidence type="ECO:0000256" key="4">
    <source>
        <dbReference type="ARBA" id="ARBA00035255"/>
    </source>
</evidence>
<dbReference type="GO" id="GO:1990904">
    <property type="term" value="C:ribonucleoprotein complex"/>
    <property type="evidence" value="ECO:0007669"/>
    <property type="project" value="UniProtKB-UniRule"/>
</dbReference>
<reference evidence="11" key="1">
    <citation type="submission" date="2017-09" db="EMBL/GenBank/DDBJ databases">
        <title>Depth-based differentiation of microbial function through sediment-hosted aquifers and enrichment of novel symbionts in the deep terrestrial subsurface.</title>
        <authorList>
            <person name="Probst A.J."/>
            <person name="Ladd B."/>
            <person name="Jarett J.K."/>
            <person name="Geller-Mcgrath D.E."/>
            <person name="Sieber C.M.K."/>
            <person name="Emerson J.B."/>
            <person name="Anantharaman K."/>
            <person name="Thomas B.C."/>
            <person name="Malmstrom R."/>
            <person name="Stieglmeier M."/>
            <person name="Klingl A."/>
            <person name="Woyke T."/>
            <person name="Ryan C.M."/>
            <person name="Banfield J.F."/>
        </authorList>
    </citation>
    <scope>NUCLEOTIDE SEQUENCE [LARGE SCALE GENOMIC DNA]</scope>
</reference>
<dbReference type="GO" id="GO:0005737">
    <property type="term" value="C:cytoplasm"/>
    <property type="evidence" value="ECO:0007669"/>
    <property type="project" value="UniProtKB-ARBA"/>
</dbReference>
<dbReference type="InterPro" id="IPR013810">
    <property type="entry name" value="Ribosomal_uS5_N"/>
</dbReference>
<dbReference type="Gene3D" id="3.30.160.20">
    <property type="match status" value="1"/>
</dbReference>
<dbReference type="InterPro" id="IPR000851">
    <property type="entry name" value="Ribosomal_uS5"/>
</dbReference>
<feature type="compositionally biased region" description="Basic and acidic residues" evidence="8">
    <location>
        <begin position="10"/>
        <end position="20"/>
    </location>
</feature>
<evidence type="ECO:0000259" key="9">
    <source>
        <dbReference type="PROSITE" id="PS50881"/>
    </source>
</evidence>
<sequence length="164" mass="17932">MALKTYKNQRRGERRQFREPPEFEQKMVDLRRVARVEAGGRRFSFRAAIIAGNRKGKVGIGVGKGADTALAMDKAFRNAKKNAILVPLTKDHSVPHDVEAKFASAHVLIRRAPGGSGLVAGSAVRTVLDFAGVQNATAKLFSRTKNKINNARAAIKALEQLNKK</sequence>
<dbReference type="AlphaFoldDB" id="A0A2H0TCE8"/>
<dbReference type="Proteomes" id="UP000231503">
    <property type="component" value="Unassembled WGS sequence"/>
</dbReference>
<evidence type="ECO:0000256" key="3">
    <source>
        <dbReference type="ARBA" id="ARBA00023274"/>
    </source>
</evidence>
<dbReference type="PANTHER" id="PTHR48277:SF1">
    <property type="entry name" value="MITOCHONDRIAL RIBOSOMAL PROTEIN S5"/>
    <property type="match status" value="1"/>
</dbReference>
<dbReference type="InterPro" id="IPR014721">
    <property type="entry name" value="Ribsml_uS5_D2-typ_fold_subgr"/>
</dbReference>
<feature type="domain" description="S5 DRBM" evidence="9">
    <location>
        <begin position="23"/>
        <end position="86"/>
    </location>
</feature>